<sequence length="67" mass="7764">MFPKQIFFNRAKEEGIGLDLPSFGLDLPSFGLDLPPFVYDEGQMWQFDHEAKTSGCCPRWLRKQLIT</sequence>
<evidence type="ECO:0000313" key="2">
    <source>
        <dbReference type="Proteomes" id="UP000887458"/>
    </source>
</evidence>
<evidence type="ECO:0000313" key="1">
    <source>
        <dbReference type="EMBL" id="KAH9426852.1"/>
    </source>
</evidence>
<dbReference type="Proteomes" id="UP000887458">
    <property type="component" value="Unassembled WGS sequence"/>
</dbReference>
<comment type="caution">
    <text evidence="1">The sequence shown here is derived from an EMBL/GenBank/DDBJ whole genome shotgun (WGS) entry which is preliminary data.</text>
</comment>
<reference evidence="1 2" key="1">
    <citation type="journal article" date="2018" name="J. Allergy Clin. Immunol.">
        <title>High-quality assembly of Dermatophagoides pteronyssinus genome and transcriptome reveals a wide range of novel allergens.</title>
        <authorList>
            <person name="Liu X.Y."/>
            <person name="Yang K.Y."/>
            <person name="Wang M.Q."/>
            <person name="Kwok J.S."/>
            <person name="Zeng X."/>
            <person name="Yang Z."/>
            <person name="Xiao X.J."/>
            <person name="Lau C.P."/>
            <person name="Li Y."/>
            <person name="Huang Z.M."/>
            <person name="Ba J.G."/>
            <person name="Yim A.K."/>
            <person name="Ouyang C.Y."/>
            <person name="Ngai S.M."/>
            <person name="Chan T.F."/>
            <person name="Leung E.L."/>
            <person name="Liu L."/>
            <person name="Liu Z.G."/>
            <person name="Tsui S.K."/>
        </authorList>
    </citation>
    <scope>NUCLEOTIDE SEQUENCE [LARGE SCALE GENOMIC DNA]</scope>
    <source>
        <strain evidence="1">Derp</strain>
    </source>
</reference>
<name>A0ABQ8JX77_DERPT</name>
<reference evidence="1 2" key="2">
    <citation type="journal article" date="2022" name="Mol. Biol. Evol.">
        <title>Comparative Genomics Reveals Insights into the Divergent Evolution of Astigmatic Mites and Household Pest Adaptations.</title>
        <authorList>
            <person name="Xiong Q."/>
            <person name="Wan A.T."/>
            <person name="Liu X."/>
            <person name="Fung C.S."/>
            <person name="Xiao X."/>
            <person name="Malainual N."/>
            <person name="Hou J."/>
            <person name="Wang L."/>
            <person name="Wang M."/>
            <person name="Yang K.Y."/>
            <person name="Cui Y."/>
            <person name="Leung E.L."/>
            <person name="Nong W."/>
            <person name="Shin S.K."/>
            <person name="Au S.W."/>
            <person name="Jeong K.Y."/>
            <person name="Chew F.T."/>
            <person name="Hui J.H."/>
            <person name="Leung T.F."/>
            <person name="Tungtrongchitr A."/>
            <person name="Zhong N."/>
            <person name="Liu Z."/>
            <person name="Tsui S.K."/>
        </authorList>
    </citation>
    <scope>NUCLEOTIDE SEQUENCE [LARGE SCALE GENOMIC DNA]</scope>
    <source>
        <strain evidence="1">Derp</strain>
    </source>
</reference>
<protein>
    <submittedName>
        <fullName evidence="1">Uncharacterized protein</fullName>
    </submittedName>
</protein>
<gene>
    <name evidence="1" type="ORF">DERP_002952</name>
</gene>
<proteinExistence type="predicted"/>
<organism evidence="1 2">
    <name type="scientific">Dermatophagoides pteronyssinus</name>
    <name type="common">European house dust mite</name>
    <dbReference type="NCBI Taxonomy" id="6956"/>
    <lineage>
        <taxon>Eukaryota</taxon>
        <taxon>Metazoa</taxon>
        <taxon>Ecdysozoa</taxon>
        <taxon>Arthropoda</taxon>
        <taxon>Chelicerata</taxon>
        <taxon>Arachnida</taxon>
        <taxon>Acari</taxon>
        <taxon>Acariformes</taxon>
        <taxon>Sarcoptiformes</taxon>
        <taxon>Astigmata</taxon>
        <taxon>Psoroptidia</taxon>
        <taxon>Analgoidea</taxon>
        <taxon>Pyroglyphidae</taxon>
        <taxon>Dermatophagoidinae</taxon>
        <taxon>Dermatophagoides</taxon>
    </lineage>
</organism>
<dbReference type="EMBL" id="NJHN03000008">
    <property type="protein sequence ID" value="KAH9426852.1"/>
    <property type="molecule type" value="Genomic_DNA"/>
</dbReference>
<accession>A0ABQ8JX77</accession>
<keyword evidence="2" id="KW-1185">Reference proteome</keyword>